<evidence type="ECO:0000313" key="3">
    <source>
        <dbReference type="Proteomes" id="UP000035762"/>
    </source>
</evidence>
<sequence>MIGAVLRNEARRLRGEVEQSLDRARRCLAGTQFEHLAQQHQNGDHCRRFEIDGNGTIVSAKREWKNLRGDRGDDAVDVSDPSPHRDQGEHVEVAGQQ</sequence>
<dbReference type="AlphaFoldDB" id="A0A090MTN4"/>
<evidence type="ECO:0000256" key="1">
    <source>
        <dbReference type="SAM" id="MobiDB-lite"/>
    </source>
</evidence>
<feature type="region of interest" description="Disordered" evidence="1">
    <location>
        <begin position="68"/>
        <end position="97"/>
    </location>
</feature>
<protein>
    <submittedName>
        <fullName evidence="2">Uncharacterized protein</fullName>
    </submittedName>
</protein>
<feature type="compositionally biased region" description="Basic and acidic residues" evidence="1">
    <location>
        <begin position="82"/>
        <end position="97"/>
    </location>
</feature>
<gene>
    <name evidence="2" type="ORF">BN961_04123</name>
</gene>
<evidence type="ECO:0000313" key="2">
    <source>
        <dbReference type="EMBL" id="CEG10681.1"/>
    </source>
</evidence>
<comment type="caution">
    <text evidence="2">The sequence shown here is derived from an EMBL/GenBank/DDBJ whole genome shotgun (WGS) entry which is preliminary data.</text>
</comment>
<organism evidence="2 3">
    <name type="scientific">Afipia felis</name>
    <name type="common">Cat scratch disease bacillus</name>
    <dbReference type="NCBI Taxonomy" id="1035"/>
    <lineage>
        <taxon>Bacteria</taxon>
        <taxon>Pseudomonadati</taxon>
        <taxon>Pseudomonadota</taxon>
        <taxon>Alphaproteobacteria</taxon>
        <taxon>Hyphomicrobiales</taxon>
        <taxon>Nitrobacteraceae</taxon>
        <taxon>Afipia</taxon>
    </lineage>
</organism>
<accession>A0A090MTN4</accession>
<reference evidence="2 3" key="1">
    <citation type="journal article" date="2014" name="Genome Announc.">
        <title>Genome Sequence of Afipia felis Strain 76713, Isolated in Hospital Water Using an Amoeba Co-Culture Procedure.</title>
        <authorList>
            <person name="Benamar S."/>
            <person name="La Scola B."/>
            <person name="Croce O."/>
        </authorList>
    </citation>
    <scope>NUCLEOTIDE SEQUENCE [LARGE SCALE GENOMIC DNA]</scope>
    <source>
        <strain evidence="2 3">76713</strain>
    </source>
</reference>
<keyword evidence="3" id="KW-1185">Reference proteome</keyword>
<name>A0A090MTN4_AFIFE</name>
<proteinExistence type="predicted"/>
<dbReference type="Proteomes" id="UP000035762">
    <property type="component" value="Unassembled WGS sequence"/>
</dbReference>
<dbReference type="EMBL" id="CCAZ020000005">
    <property type="protein sequence ID" value="CEG10681.1"/>
    <property type="molecule type" value="Genomic_DNA"/>
</dbReference>